<dbReference type="InterPro" id="IPR052162">
    <property type="entry name" value="Sensor_kinase/Photoreceptor"/>
</dbReference>
<evidence type="ECO:0000256" key="2">
    <source>
        <dbReference type="ARBA" id="ARBA00012438"/>
    </source>
</evidence>
<comment type="caution">
    <text evidence="9">The sequence shown here is derived from an EMBL/GenBank/DDBJ whole genome shotgun (WGS) entry which is preliminary data.</text>
</comment>
<feature type="domain" description="PAC" evidence="8">
    <location>
        <begin position="187"/>
        <end position="239"/>
    </location>
</feature>
<evidence type="ECO:0000259" key="6">
    <source>
        <dbReference type="PROSITE" id="PS50109"/>
    </source>
</evidence>
<dbReference type="InterPro" id="IPR003594">
    <property type="entry name" value="HATPase_dom"/>
</dbReference>
<dbReference type="SUPFAM" id="SSF47384">
    <property type="entry name" value="Homodimeric domain of signal transducing histidine kinase"/>
    <property type="match status" value="1"/>
</dbReference>
<gene>
    <name evidence="9" type="ORF">GGE12_000622</name>
</gene>
<dbReference type="Pfam" id="PF08447">
    <property type="entry name" value="PAS_3"/>
    <property type="match status" value="2"/>
</dbReference>
<dbReference type="InterPro" id="IPR035965">
    <property type="entry name" value="PAS-like_dom_sf"/>
</dbReference>
<comment type="catalytic activity">
    <reaction evidence="1">
        <text>ATP + protein L-histidine = ADP + protein N-phospho-L-histidine.</text>
        <dbReference type="EC" id="2.7.13.3"/>
    </reaction>
</comment>
<dbReference type="CDD" id="cd00082">
    <property type="entry name" value="HisKA"/>
    <property type="match status" value="1"/>
</dbReference>
<dbReference type="InterPro" id="IPR036890">
    <property type="entry name" value="HATPase_C_sf"/>
</dbReference>
<feature type="domain" description="PAC" evidence="8">
    <location>
        <begin position="59"/>
        <end position="111"/>
    </location>
</feature>
<dbReference type="InterPro" id="IPR005467">
    <property type="entry name" value="His_kinase_dom"/>
</dbReference>
<evidence type="ECO:0000256" key="5">
    <source>
        <dbReference type="ARBA" id="ARBA00022777"/>
    </source>
</evidence>
<sequence length="474" mass="53135">MIVYVNRSMQAYFGGTLDKLPMISGGDGDEFGWRRHIHPDDFEKVAAKWRHCLETGAQFDSEHRLRRSDGEYRWFRVAGRPFFEDRGSVAAWHGQSIDIEDEKLAEEALRNRTTELSVVVDMVPSNLWRLKPDGTTTLVNKRMAEFLGLGVLDETTMETVMDTIFHPDDAAPVGNELSRCLLTGDSFAMRYRLLRKDGMYRWMSGRAEPMHDQDGHIVQWFGLCHDIHDQVQAEESLRRTAEKLAHATQAANLAELSASIAHEVNQPLSAIATDADACTRWLDFDPPNVERAKLAANRITAAAVSAGDIVRRIRALFQHISQPRTLENANLLIDEVCRVMVDEIGAHAARITTDFDTDPPPVAIDRVQVQQVLVNLIRNAIQAMDRTNNEERLLHIVSRKAGSQAIRIEVRDSGCGFSDIDRVFEPFFTTKKNGMGMGLSICRSIIESHGGQFWMSNNEGGGSTVAFTLPTDMG</sequence>
<dbReference type="InterPro" id="IPR003661">
    <property type="entry name" value="HisK_dim/P_dom"/>
</dbReference>
<organism evidence="9 10">
    <name type="scientific">Rhizobium mongolense</name>
    <dbReference type="NCBI Taxonomy" id="57676"/>
    <lineage>
        <taxon>Bacteria</taxon>
        <taxon>Pseudomonadati</taxon>
        <taxon>Pseudomonadota</taxon>
        <taxon>Alphaproteobacteria</taxon>
        <taxon>Hyphomicrobiales</taxon>
        <taxon>Rhizobiaceae</taxon>
        <taxon>Rhizobium/Agrobacterium group</taxon>
        <taxon>Rhizobium</taxon>
    </lineage>
</organism>
<evidence type="ECO:0000313" key="10">
    <source>
        <dbReference type="Proteomes" id="UP000533641"/>
    </source>
</evidence>
<keyword evidence="3" id="KW-0597">Phosphoprotein</keyword>
<dbReference type="SMART" id="SM00086">
    <property type="entry name" value="PAC"/>
    <property type="match status" value="2"/>
</dbReference>
<dbReference type="InterPro" id="IPR001610">
    <property type="entry name" value="PAC"/>
</dbReference>
<dbReference type="SUPFAM" id="SSF55785">
    <property type="entry name" value="PYP-like sensor domain (PAS domain)"/>
    <property type="match status" value="2"/>
</dbReference>
<dbReference type="AlphaFoldDB" id="A0A7W6RJG6"/>
<dbReference type="PANTHER" id="PTHR43304">
    <property type="entry name" value="PHYTOCHROME-LIKE PROTEIN CPH1"/>
    <property type="match status" value="1"/>
</dbReference>
<dbReference type="FunFam" id="3.30.450.20:FF:000099">
    <property type="entry name" value="Sensory box sensor histidine kinase"/>
    <property type="match status" value="1"/>
</dbReference>
<reference evidence="9 10" key="1">
    <citation type="submission" date="2020-08" db="EMBL/GenBank/DDBJ databases">
        <title>Genomic Encyclopedia of Type Strains, Phase IV (KMG-V): Genome sequencing to study the core and pangenomes of soil and plant-associated prokaryotes.</title>
        <authorList>
            <person name="Whitman W."/>
        </authorList>
    </citation>
    <scope>NUCLEOTIDE SEQUENCE [LARGE SCALE GENOMIC DNA]</scope>
    <source>
        <strain evidence="9 10">SEMIA 402</strain>
    </source>
</reference>
<dbReference type="PANTHER" id="PTHR43304:SF1">
    <property type="entry name" value="PAC DOMAIN-CONTAINING PROTEIN"/>
    <property type="match status" value="1"/>
</dbReference>
<dbReference type="PROSITE" id="PS50112">
    <property type="entry name" value="PAS"/>
    <property type="match status" value="1"/>
</dbReference>
<dbReference type="InterPro" id="IPR036097">
    <property type="entry name" value="HisK_dim/P_sf"/>
</dbReference>
<protein>
    <recommendedName>
        <fullName evidence="2">histidine kinase</fullName>
        <ecNumber evidence="2">2.7.13.3</ecNumber>
    </recommendedName>
</protein>
<feature type="domain" description="Histidine kinase" evidence="6">
    <location>
        <begin position="259"/>
        <end position="473"/>
    </location>
</feature>
<dbReference type="PROSITE" id="PS50113">
    <property type="entry name" value="PAC"/>
    <property type="match status" value="2"/>
</dbReference>
<dbReference type="InterPro" id="IPR013655">
    <property type="entry name" value="PAS_fold_3"/>
</dbReference>
<dbReference type="Gene3D" id="3.30.565.10">
    <property type="entry name" value="Histidine kinase-like ATPase, C-terminal domain"/>
    <property type="match status" value="1"/>
</dbReference>
<dbReference type="PROSITE" id="PS50109">
    <property type="entry name" value="HIS_KIN"/>
    <property type="match status" value="1"/>
</dbReference>
<proteinExistence type="predicted"/>
<keyword evidence="4" id="KW-0808">Transferase</keyword>
<evidence type="ECO:0000256" key="4">
    <source>
        <dbReference type="ARBA" id="ARBA00022679"/>
    </source>
</evidence>
<evidence type="ECO:0000256" key="3">
    <source>
        <dbReference type="ARBA" id="ARBA00022553"/>
    </source>
</evidence>
<dbReference type="NCBIfam" id="TIGR00229">
    <property type="entry name" value="sensory_box"/>
    <property type="match status" value="2"/>
</dbReference>
<dbReference type="EMBL" id="JACIGM010000001">
    <property type="protein sequence ID" value="MBB4272880.1"/>
    <property type="molecule type" value="Genomic_DNA"/>
</dbReference>
<accession>A0A7W6RJG6</accession>
<dbReference type="InterPro" id="IPR004358">
    <property type="entry name" value="Sig_transdc_His_kin-like_C"/>
</dbReference>
<name>A0A7W6RJG6_9HYPH</name>
<dbReference type="InterPro" id="IPR000014">
    <property type="entry name" value="PAS"/>
</dbReference>
<dbReference type="InterPro" id="IPR000700">
    <property type="entry name" value="PAS-assoc_C"/>
</dbReference>
<dbReference type="SMART" id="SM00387">
    <property type="entry name" value="HATPase_c"/>
    <property type="match status" value="1"/>
</dbReference>
<dbReference type="Gene3D" id="1.10.287.130">
    <property type="match status" value="1"/>
</dbReference>
<feature type="domain" description="PAS" evidence="7">
    <location>
        <begin position="112"/>
        <end position="184"/>
    </location>
</feature>
<dbReference type="Proteomes" id="UP000533641">
    <property type="component" value="Unassembled WGS sequence"/>
</dbReference>
<dbReference type="GO" id="GO:0000155">
    <property type="term" value="F:phosphorelay sensor kinase activity"/>
    <property type="evidence" value="ECO:0007669"/>
    <property type="project" value="InterPro"/>
</dbReference>
<dbReference type="Gene3D" id="3.30.450.20">
    <property type="entry name" value="PAS domain"/>
    <property type="match status" value="2"/>
</dbReference>
<dbReference type="PRINTS" id="PR00344">
    <property type="entry name" value="BCTRLSENSOR"/>
</dbReference>
<dbReference type="SUPFAM" id="SSF55874">
    <property type="entry name" value="ATPase domain of HSP90 chaperone/DNA topoisomerase II/histidine kinase"/>
    <property type="match status" value="1"/>
</dbReference>
<evidence type="ECO:0000259" key="8">
    <source>
        <dbReference type="PROSITE" id="PS50113"/>
    </source>
</evidence>
<keyword evidence="5" id="KW-0418">Kinase</keyword>
<dbReference type="CDD" id="cd00130">
    <property type="entry name" value="PAS"/>
    <property type="match status" value="2"/>
</dbReference>
<evidence type="ECO:0000313" key="9">
    <source>
        <dbReference type="EMBL" id="MBB4272880.1"/>
    </source>
</evidence>
<evidence type="ECO:0000256" key="1">
    <source>
        <dbReference type="ARBA" id="ARBA00000085"/>
    </source>
</evidence>
<dbReference type="Pfam" id="PF02518">
    <property type="entry name" value="HATPase_c"/>
    <property type="match status" value="1"/>
</dbReference>
<evidence type="ECO:0000259" key="7">
    <source>
        <dbReference type="PROSITE" id="PS50112"/>
    </source>
</evidence>
<dbReference type="EC" id="2.7.13.3" evidence="2"/>